<dbReference type="EMBL" id="UINC01226844">
    <property type="protein sequence ID" value="SVE57501.1"/>
    <property type="molecule type" value="Genomic_DNA"/>
</dbReference>
<evidence type="ECO:0008006" key="3">
    <source>
        <dbReference type="Google" id="ProtNLM"/>
    </source>
</evidence>
<sequence>MKIRLICSVMALGLGCEHSGGIKEHGNIQGSFKAEADKVEFLIAIDKNGTKILFEQIPNTPIESSDKNGNPIGSNNEDQ</sequence>
<dbReference type="PROSITE" id="PS51257">
    <property type="entry name" value="PROKAR_LIPOPROTEIN"/>
    <property type="match status" value="1"/>
</dbReference>
<feature type="region of interest" description="Disordered" evidence="1">
    <location>
        <begin position="57"/>
        <end position="79"/>
    </location>
</feature>
<organism evidence="2">
    <name type="scientific">marine metagenome</name>
    <dbReference type="NCBI Taxonomy" id="408172"/>
    <lineage>
        <taxon>unclassified sequences</taxon>
        <taxon>metagenomes</taxon>
        <taxon>ecological metagenomes</taxon>
    </lineage>
</organism>
<dbReference type="AlphaFoldDB" id="A0A383EL80"/>
<proteinExistence type="predicted"/>
<name>A0A383EL80_9ZZZZ</name>
<accession>A0A383EL80</accession>
<protein>
    <recommendedName>
        <fullName evidence="3">Lipoprotein</fullName>
    </recommendedName>
</protein>
<reference evidence="2" key="1">
    <citation type="submission" date="2018-05" db="EMBL/GenBank/DDBJ databases">
        <authorList>
            <person name="Lanie J.A."/>
            <person name="Ng W.-L."/>
            <person name="Kazmierczak K.M."/>
            <person name="Andrzejewski T.M."/>
            <person name="Davidsen T.M."/>
            <person name="Wayne K.J."/>
            <person name="Tettelin H."/>
            <person name="Glass J.I."/>
            <person name="Rusch D."/>
            <person name="Podicherti R."/>
            <person name="Tsui H.-C.T."/>
            <person name="Winkler M.E."/>
        </authorList>
    </citation>
    <scope>NUCLEOTIDE SEQUENCE</scope>
</reference>
<evidence type="ECO:0000256" key="1">
    <source>
        <dbReference type="SAM" id="MobiDB-lite"/>
    </source>
</evidence>
<gene>
    <name evidence="2" type="ORF">METZ01_LOCUS510355</name>
</gene>
<evidence type="ECO:0000313" key="2">
    <source>
        <dbReference type="EMBL" id="SVE57501.1"/>
    </source>
</evidence>